<keyword evidence="4 5" id="KW-0648">Protein biosynthesis</keyword>
<feature type="binding site" evidence="5">
    <location>
        <begin position="114"/>
        <end position="117"/>
    </location>
    <ligand>
        <name>(6S)-5,6,7,8-tetrahydrofolate</name>
        <dbReference type="ChEBI" id="CHEBI:57453"/>
    </ligand>
</feature>
<dbReference type="KEGG" id="psti:SOO65_01240"/>
<dbReference type="PROSITE" id="PS00373">
    <property type="entry name" value="GART"/>
    <property type="match status" value="1"/>
</dbReference>
<dbReference type="InterPro" id="IPR036477">
    <property type="entry name" value="Formyl_transf_N_sf"/>
</dbReference>
<dbReference type="Pfam" id="PF00551">
    <property type="entry name" value="Formyl_trans_N"/>
    <property type="match status" value="1"/>
</dbReference>
<proteinExistence type="inferred from homology"/>
<sequence length="314" mass="35078">MKKFRVAFCGTPDFSVPTLDLLSNHPHIDLRYVISMPDRPSGRGMDLKSPEVIEFAKAKRIPFFQTENINKEPEFLEKLKAEELDFVVVLAFAQFLGSNMLNMGKLGCFNIHTSVLPKYRGAAPIQYALLNGDTETGVSIQKMVKKMDAGDLVHFHTVPIAETETGGQLYTRLKFQAALAMNDLITKLLENKVTYTVQDESKVSFAPTLKKEDGLLNFKEKTVAQILNNIRALDPWPGTYCFLNGKRLKVLEAQKYHKKLAPGKAENDLGSLVVGCVDGTLRLTQVQLEGKKACTDRELLNGIKTEIILTSDKE</sequence>
<dbReference type="HAMAP" id="MF_00182">
    <property type="entry name" value="Formyl_trans"/>
    <property type="match status" value="1"/>
</dbReference>
<dbReference type="NCBIfam" id="TIGR00460">
    <property type="entry name" value="fmt"/>
    <property type="match status" value="1"/>
</dbReference>
<evidence type="ECO:0000259" key="6">
    <source>
        <dbReference type="Pfam" id="PF00551"/>
    </source>
</evidence>
<evidence type="ECO:0000259" key="7">
    <source>
        <dbReference type="Pfam" id="PF02911"/>
    </source>
</evidence>
<evidence type="ECO:0000256" key="1">
    <source>
        <dbReference type="ARBA" id="ARBA00010699"/>
    </source>
</evidence>
<evidence type="ECO:0000256" key="5">
    <source>
        <dbReference type="HAMAP-Rule" id="MF_00182"/>
    </source>
</evidence>
<dbReference type="PANTHER" id="PTHR11138:SF5">
    <property type="entry name" value="METHIONYL-TRNA FORMYLTRANSFERASE, MITOCHONDRIAL"/>
    <property type="match status" value="1"/>
</dbReference>
<dbReference type="CDD" id="cd08704">
    <property type="entry name" value="Met_tRNA_FMT_C"/>
    <property type="match status" value="1"/>
</dbReference>
<feature type="domain" description="Formyl transferase N-terminal" evidence="6">
    <location>
        <begin position="6"/>
        <end position="180"/>
    </location>
</feature>
<keyword evidence="9" id="KW-1185">Reference proteome</keyword>
<dbReference type="CDD" id="cd08646">
    <property type="entry name" value="FMT_core_Met-tRNA-FMT_N"/>
    <property type="match status" value="1"/>
</dbReference>
<evidence type="ECO:0000313" key="8">
    <source>
        <dbReference type="EMBL" id="WPU65365.1"/>
    </source>
</evidence>
<evidence type="ECO:0000313" key="9">
    <source>
        <dbReference type="Proteomes" id="UP001324634"/>
    </source>
</evidence>
<evidence type="ECO:0000256" key="2">
    <source>
        <dbReference type="ARBA" id="ARBA00012261"/>
    </source>
</evidence>
<dbReference type="GO" id="GO:0005829">
    <property type="term" value="C:cytosol"/>
    <property type="evidence" value="ECO:0007669"/>
    <property type="project" value="TreeGrafter"/>
</dbReference>
<dbReference type="InterPro" id="IPR005793">
    <property type="entry name" value="Formyl_trans_C"/>
</dbReference>
<dbReference type="InterPro" id="IPR005794">
    <property type="entry name" value="Fmt"/>
</dbReference>
<dbReference type="RefSeq" id="WP_321395693.1">
    <property type="nucleotide sequence ID" value="NZ_CP139487.1"/>
</dbReference>
<dbReference type="AlphaFoldDB" id="A0AAX4HPY1"/>
<dbReference type="EMBL" id="CP139487">
    <property type="protein sequence ID" value="WPU65365.1"/>
    <property type="molecule type" value="Genomic_DNA"/>
</dbReference>
<dbReference type="InterPro" id="IPR011034">
    <property type="entry name" value="Formyl_transferase-like_C_sf"/>
</dbReference>
<dbReference type="Proteomes" id="UP001324634">
    <property type="component" value="Chromosome"/>
</dbReference>
<accession>A0AAX4HPY1</accession>
<reference evidence="8 9" key="1">
    <citation type="submission" date="2023-11" db="EMBL/GenBank/DDBJ databases">
        <title>Peredibacter starrii A3.12.</title>
        <authorList>
            <person name="Mitchell R.J."/>
        </authorList>
    </citation>
    <scope>NUCLEOTIDE SEQUENCE [LARGE SCALE GENOMIC DNA]</scope>
    <source>
        <strain evidence="8 9">A3.12</strain>
    </source>
</reference>
<dbReference type="PANTHER" id="PTHR11138">
    <property type="entry name" value="METHIONYL-TRNA FORMYLTRANSFERASE"/>
    <property type="match status" value="1"/>
</dbReference>
<dbReference type="InterPro" id="IPR044135">
    <property type="entry name" value="Met-tRNA-FMT_C"/>
</dbReference>
<protein>
    <recommendedName>
        <fullName evidence="2 5">Methionyl-tRNA formyltransferase</fullName>
        <ecNumber evidence="2 5">2.1.2.9</ecNumber>
    </recommendedName>
</protein>
<feature type="domain" description="Formyl transferase C-terminal" evidence="7">
    <location>
        <begin position="209"/>
        <end position="303"/>
    </location>
</feature>
<organism evidence="8 9">
    <name type="scientific">Peredibacter starrii</name>
    <dbReference type="NCBI Taxonomy" id="28202"/>
    <lineage>
        <taxon>Bacteria</taxon>
        <taxon>Pseudomonadati</taxon>
        <taxon>Bdellovibrionota</taxon>
        <taxon>Bacteriovoracia</taxon>
        <taxon>Bacteriovoracales</taxon>
        <taxon>Bacteriovoracaceae</taxon>
        <taxon>Peredibacter</taxon>
    </lineage>
</organism>
<comment type="function">
    <text evidence="5">Attaches a formyl group to the free amino group of methionyl-tRNA(fMet). The formyl group appears to play a dual role in the initiator identity of N-formylmethionyl-tRNA by promoting its recognition by IF2 and preventing the misappropriation of this tRNA by the elongation apparatus.</text>
</comment>
<dbReference type="InterPro" id="IPR001555">
    <property type="entry name" value="GART_AS"/>
</dbReference>
<dbReference type="InterPro" id="IPR041711">
    <property type="entry name" value="Met-tRNA-FMT_N"/>
</dbReference>
<dbReference type="Gene3D" id="3.40.50.12230">
    <property type="match status" value="1"/>
</dbReference>
<dbReference type="SUPFAM" id="SSF53328">
    <property type="entry name" value="Formyltransferase"/>
    <property type="match status" value="1"/>
</dbReference>
<dbReference type="InterPro" id="IPR002376">
    <property type="entry name" value="Formyl_transf_N"/>
</dbReference>
<name>A0AAX4HPY1_9BACT</name>
<dbReference type="GO" id="GO:0004479">
    <property type="term" value="F:methionyl-tRNA formyltransferase activity"/>
    <property type="evidence" value="ECO:0007669"/>
    <property type="project" value="UniProtKB-UniRule"/>
</dbReference>
<dbReference type="EC" id="2.1.2.9" evidence="2 5"/>
<evidence type="ECO:0000256" key="4">
    <source>
        <dbReference type="ARBA" id="ARBA00022917"/>
    </source>
</evidence>
<keyword evidence="3 5" id="KW-0808">Transferase</keyword>
<gene>
    <name evidence="5 8" type="primary">fmt</name>
    <name evidence="8" type="ORF">SOO65_01240</name>
</gene>
<dbReference type="Pfam" id="PF02911">
    <property type="entry name" value="Formyl_trans_C"/>
    <property type="match status" value="1"/>
</dbReference>
<dbReference type="SUPFAM" id="SSF50486">
    <property type="entry name" value="FMT C-terminal domain-like"/>
    <property type="match status" value="1"/>
</dbReference>
<evidence type="ECO:0000256" key="3">
    <source>
        <dbReference type="ARBA" id="ARBA00022679"/>
    </source>
</evidence>
<comment type="catalytic activity">
    <reaction evidence="5">
        <text>L-methionyl-tRNA(fMet) + (6R)-10-formyltetrahydrofolate = N-formyl-L-methionyl-tRNA(fMet) + (6S)-5,6,7,8-tetrahydrofolate + H(+)</text>
        <dbReference type="Rhea" id="RHEA:24380"/>
        <dbReference type="Rhea" id="RHEA-COMP:9952"/>
        <dbReference type="Rhea" id="RHEA-COMP:9953"/>
        <dbReference type="ChEBI" id="CHEBI:15378"/>
        <dbReference type="ChEBI" id="CHEBI:57453"/>
        <dbReference type="ChEBI" id="CHEBI:78530"/>
        <dbReference type="ChEBI" id="CHEBI:78844"/>
        <dbReference type="ChEBI" id="CHEBI:195366"/>
        <dbReference type="EC" id="2.1.2.9"/>
    </reaction>
</comment>
<comment type="similarity">
    <text evidence="1 5">Belongs to the Fmt family.</text>
</comment>